<gene>
    <name evidence="3" type="ORF">WJX72_005406</name>
</gene>
<keyword evidence="1" id="KW-0560">Oxidoreductase</keyword>
<dbReference type="Pfam" id="PF03171">
    <property type="entry name" value="2OG-FeII_Oxy"/>
    <property type="match status" value="1"/>
</dbReference>
<evidence type="ECO:0000259" key="2">
    <source>
        <dbReference type="PROSITE" id="PS51471"/>
    </source>
</evidence>
<keyword evidence="1" id="KW-0408">Iron</keyword>
<dbReference type="Gene3D" id="2.60.120.330">
    <property type="entry name" value="B-lactam Antibiotic, Isopenicillin N Synthase, Chain"/>
    <property type="match status" value="1"/>
</dbReference>
<keyword evidence="1" id="KW-0479">Metal-binding</keyword>
<dbReference type="InterPro" id="IPR050231">
    <property type="entry name" value="Iron_ascorbate_oxido_reductase"/>
</dbReference>
<dbReference type="PROSITE" id="PS51471">
    <property type="entry name" value="FE2OG_OXY"/>
    <property type="match status" value="1"/>
</dbReference>
<dbReference type="InterPro" id="IPR026992">
    <property type="entry name" value="DIOX_N"/>
</dbReference>
<comment type="caution">
    <text evidence="3">The sequence shown here is derived from an EMBL/GenBank/DDBJ whole genome shotgun (WGS) entry which is preliminary data.</text>
</comment>
<dbReference type="SUPFAM" id="SSF51197">
    <property type="entry name" value="Clavaminate synthase-like"/>
    <property type="match status" value="1"/>
</dbReference>
<protein>
    <recommendedName>
        <fullName evidence="2">Fe2OG dioxygenase domain-containing protein</fullName>
    </recommendedName>
</protein>
<evidence type="ECO:0000313" key="3">
    <source>
        <dbReference type="EMBL" id="KAK9817991.1"/>
    </source>
</evidence>
<dbReference type="InterPro" id="IPR044861">
    <property type="entry name" value="IPNS-like_FE2OG_OXY"/>
</dbReference>
<proteinExistence type="inferred from homology"/>
<dbReference type="GO" id="GO:0016491">
    <property type="term" value="F:oxidoreductase activity"/>
    <property type="evidence" value="ECO:0007669"/>
    <property type="project" value="UniProtKB-KW"/>
</dbReference>
<dbReference type="InterPro" id="IPR005123">
    <property type="entry name" value="Oxoglu/Fe-dep_dioxygenase_dom"/>
</dbReference>
<organism evidence="3 4">
    <name type="scientific">[Myrmecia] bisecta</name>
    <dbReference type="NCBI Taxonomy" id="41462"/>
    <lineage>
        <taxon>Eukaryota</taxon>
        <taxon>Viridiplantae</taxon>
        <taxon>Chlorophyta</taxon>
        <taxon>core chlorophytes</taxon>
        <taxon>Trebouxiophyceae</taxon>
        <taxon>Trebouxiales</taxon>
        <taxon>Trebouxiaceae</taxon>
        <taxon>Myrmecia</taxon>
    </lineage>
</organism>
<dbReference type="Pfam" id="PF14226">
    <property type="entry name" value="DIOX_N"/>
    <property type="match status" value="1"/>
</dbReference>
<dbReference type="AlphaFoldDB" id="A0AAW1PW85"/>
<dbReference type="PRINTS" id="PR00682">
    <property type="entry name" value="IPNSYNTHASE"/>
</dbReference>
<dbReference type="Proteomes" id="UP001489004">
    <property type="component" value="Unassembled WGS sequence"/>
</dbReference>
<keyword evidence="4" id="KW-1185">Reference proteome</keyword>
<feature type="domain" description="Fe2OG dioxygenase" evidence="2">
    <location>
        <begin position="193"/>
        <end position="296"/>
    </location>
</feature>
<comment type="similarity">
    <text evidence="1">Belongs to the iron/ascorbate-dependent oxidoreductase family.</text>
</comment>
<accession>A0AAW1PW85</accession>
<dbReference type="FunFam" id="2.60.120.330:FF:000012">
    <property type="entry name" value="Gibberellin 20 oxidase 1"/>
    <property type="match status" value="1"/>
</dbReference>
<evidence type="ECO:0000256" key="1">
    <source>
        <dbReference type="RuleBase" id="RU003682"/>
    </source>
</evidence>
<evidence type="ECO:0000313" key="4">
    <source>
        <dbReference type="Proteomes" id="UP001489004"/>
    </source>
</evidence>
<dbReference type="InterPro" id="IPR027443">
    <property type="entry name" value="IPNS-like_sf"/>
</dbReference>
<dbReference type="GO" id="GO:0046872">
    <property type="term" value="F:metal ion binding"/>
    <property type="evidence" value="ECO:0007669"/>
    <property type="project" value="UniProtKB-KW"/>
</dbReference>
<sequence>MCATDSAVGQSAAAHSNTTTTSSIQVPVIDAGSCFAPDGPQPSAELSRQIREACEQWGFFQLINHGVSPAYLQRQHEASGTFFSLPLDLKLQCKRSADNARGYFNDELTKQVLDLKEGFDFGHKPHPELPDDHPHNRTLDGCNRWPGGQDDFKAIMTEYYEEMARVSFRLLEIMCMGLGLPPTALHHFFQGAHTSFLRLNYYPPVSAQQAQQQLKLGINPHKDAGFLTVLVQDDVPGLQVYHDRQWHTVQPIPGAFVINVGDMCQVLTNDKFNAPLHRVVAPAGRERYSAPFFFNPAYAANHESLECCIDTDHPRAYRTLNWGDFRSKRFQGDYADVGEEVQIEHYRLSDPSG</sequence>
<dbReference type="PANTHER" id="PTHR47990">
    <property type="entry name" value="2-OXOGLUTARATE (2OG) AND FE(II)-DEPENDENT OXYGENASE SUPERFAMILY PROTEIN-RELATED"/>
    <property type="match status" value="1"/>
</dbReference>
<dbReference type="EMBL" id="JALJOR010000004">
    <property type="protein sequence ID" value="KAK9817991.1"/>
    <property type="molecule type" value="Genomic_DNA"/>
</dbReference>
<reference evidence="3 4" key="1">
    <citation type="journal article" date="2024" name="Nat. Commun.">
        <title>Phylogenomics reveals the evolutionary origins of lichenization in chlorophyte algae.</title>
        <authorList>
            <person name="Puginier C."/>
            <person name="Libourel C."/>
            <person name="Otte J."/>
            <person name="Skaloud P."/>
            <person name="Haon M."/>
            <person name="Grisel S."/>
            <person name="Petersen M."/>
            <person name="Berrin J.G."/>
            <person name="Delaux P.M."/>
            <person name="Dal Grande F."/>
            <person name="Keller J."/>
        </authorList>
    </citation>
    <scope>NUCLEOTIDE SEQUENCE [LARGE SCALE GENOMIC DNA]</scope>
    <source>
        <strain evidence="3 4">SAG 2043</strain>
    </source>
</reference>
<name>A0AAW1PW85_9CHLO</name>